<proteinExistence type="predicted"/>
<dbReference type="Pfam" id="PF13472">
    <property type="entry name" value="Lipase_GDSL_2"/>
    <property type="match status" value="1"/>
</dbReference>
<sequence length="277" mass="30395">MNNKAEHPQPYRGAMYDIVLTFGDSITQFGGNPAHNGWVNSLSHLFERRMDVLNRGFSGYNTNDARGVVHLVLPRTKSLPGANPASSAATATTATTNLSRPFPNFSPKVQLLLIFFGANDAVLKPGYQHVPLDVFAANMRYLVSLVKDPESEYYSPETRVALITPPPLGESLYNRTSAGSDVNPIKRTNAMAKVYSEAVKDAANDLGVPYIDLWSSIEDRVHRAALAEQASPSAAASPYDGYERYLLDGLHLNANGNQLLFKLIESLIDSNWPELRS</sequence>
<dbReference type="AlphaFoldDB" id="A0A9W8CVG1"/>
<dbReference type="PANTHER" id="PTHR14209:SF19">
    <property type="entry name" value="ISOAMYL ACETATE-HYDROLYZING ESTERASE 1 HOMOLOG"/>
    <property type="match status" value="1"/>
</dbReference>
<evidence type="ECO:0000313" key="3">
    <source>
        <dbReference type="Proteomes" id="UP001149813"/>
    </source>
</evidence>
<dbReference type="Gene3D" id="3.40.50.1110">
    <property type="entry name" value="SGNH hydrolase"/>
    <property type="match status" value="1"/>
</dbReference>
<dbReference type="PANTHER" id="PTHR14209">
    <property type="entry name" value="ISOAMYL ACETATE-HYDROLYZING ESTERASE 1"/>
    <property type="match status" value="1"/>
</dbReference>
<organism evidence="2 3">
    <name type="scientific">Coemansia erecta</name>
    <dbReference type="NCBI Taxonomy" id="147472"/>
    <lineage>
        <taxon>Eukaryota</taxon>
        <taxon>Fungi</taxon>
        <taxon>Fungi incertae sedis</taxon>
        <taxon>Zoopagomycota</taxon>
        <taxon>Kickxellomycotina</taxon>
        <taxon>Kickxellomycetes</taxon>
        <taxon>Kickxellales</taxon>
        <taxon>Kickxellaceae</taxon>
        <taxon>Coemansia</taxon>
    </lineage>
</organism>
<evidence type="ECO:0000313" key="2">
    <source>
        <dbReference type="EMBL" id="KAJ1725696.1"/>
    </source>
</evidence>
<dbReference type="OrthoDB" id="671439at2759"/>
<keyword evidence="3" id="KW-1185">Reference proteome</keyword>
<feature type="domain" description="SGNH hydrolase-type esterase" evidence="1">
    <location>
        <begin position="22"/>
        <end position="259"/>
    </location>
</feature>
<dbReference type="InterPro" id="IPR045136">
    <property type="entry name" value="Iah1-like"/>
</dbReference>
<accession>A0A9W8CVG1</accession>
<gene>
    <name evidence="2" type="primary">IAH1_1</name>
    <name evidence="2" type="ORF">LPJ53_000175</name>
</gene>
<evidence type="ECO:0000259" key="1">
    <source>
        <dbReference type="Pfam" id="PF13472"/>
    </source>
</evidence>
<dbReference type="EMBL" id="JANBOJ010000002">
    <property type="protein sequence ID" value="KAJ1725696.1"/>
    <property type="molecule type" value="Genomic_DNA"/>
</dbReference>
<reference evidence="2" key="1">
    <citation type="submission" date="2022-07" db="EMBL/GenBank/DDBJ databases">
        <title>Phylogenomic reconstructions and comparative analyses of Kickxellomycotina fungi.</title>
        <authorList>
            <person name="Reynolds N.K."/>
            <person name="Stajich J.E."/>
            <person name="Barry K."/>
            <person name="Grigoriev I.V."/>
            <person name="Crous P."/>
            <person name="Smith M.E."/>
        </authorList>
    </citation>
    <scope>NUCLEOTIDE SEQUENCE</scope>
    <source>
        <strain evidence="2">NBRC 32514</strain>
    </source>
</reference>
<dbReference type="CDD" id="cd01838">
    <property type="entry name" value="Isoamyl_acetate_hydrolase_like"/>
    <property type="match status" value="1"/>
</dbReference>
<name>A0A9W8CVG1_9FUNG</name>
<dbReference type="Proteomes" id="UP001149813">
    <property type="component" value="Unassembled WGS sequence"/>
</dbReference>
<dbReference type="InterPro" id="IPR036514">
    <property type="entry name" value="SGNH_hydro_sf"/>
</dbReference>
<dbReference type="InterPro" id="IPR013830">
    <property type="entry name" value="SGNH_hydro"/>
</dbReference>
<comment type="caution">
    <text evidence="2">The sequence shown here is derived from an EMBL/GenBank/DDBJ whole genome shotgun (WGS) entry which is preliminary data.</text>
</comment>
<protein>
    <submittedName>
        <fullName evidence="2">Isoamyl acetate-hydrolyzing esterase</fullName>
    </submittedName>
</protein>
<dbReference type="SUPFAM" id="SSF52266">
    <property type="entry name" value="SGNH hydrolase"/>
    <property type="match status" value="1"/>
</dbReference>